<dbReference type="OrthoDB" id="2431397at2759"/>
<dbReference type="Pfam" id="PF16787">
    <property type="entry name" value="NDC10_II"/>
    <property type="match status" value="1"/>
</dbReference>
<dbReference type="EMBL" id="BQFW01000010">
    <property type="protein sequence ID" value="GJJ75073.1"/>
    <property type="molecule type" value="Genomic_DNA"/>
</dbReference>
<evidence type="ECO:0000313" key="3">
    <source>
        <dbReference type="EMBL" id="GJJ75073.1"/>
    </source>
</evidence>
<feature type="region of interest" description="Disordered" evidence="1">
    <location>
        <begin position="1"/>
        <end position="148"/>
    </location>
</feature>
<dbReference type="InterPro" id="IPR031872">
    <property type="entry name" value="NDC10_II"/>
</dbReference>
<accession>A0A9P3HEJ3</accession>
<evidence type="ECO:0000313" key="4">
    <source>
        <dbReference type="Proteomes" id="UP000827284"/>
    </source>
</evidence>
<feature type="domain" description="Ndc10" evidence="2">
    <location>
        <begin position="343"/>
        <end position="561"/>
    </location>
</feature>
<feature type="compositionally biased region" description="Polar residues" evidence="1">
    <location>
        <begin position="78"/>
        <end position="91"/>
    </location>
</feature>
<keyword evidence="4" id="KW-1185">Reference proteome</keyword>
<feature type="compositionally biased region" description="Low complexity" evidence="1">
    <location>
        <begin position="92"/>
        <end position="112"/>
    </location>
</feature>
<dbReference type="Proteomes" id="UP000827284">
    <property type="component" value="Unassembled WGS sequence"/>
</dbReference>
<organism evidence="3 4">
    <name type="scientific">Entomortierella parvispora</name>
    <dbReference type="NCBI Taxonomy" id="205924"/>
    <lineage>
        <taxon>Eukaryota</taxon>
        <taxon>Fungi</taxon>
        <taxon>Fungi incertae sedis</taxon>
        <taxon>Mucoromycota</taxon>
        <taxon>Mortierellomycotina</taxon>
        <taxon>Mortierellomycetes</taxon>
        <taxon>Mortierellales</taxon>
        <taxon>Mortierellaceae</taxon>
        <taxon>Entomortierella</taxon>
    </lineage>
</organism>
<sequence length="856" mass="96431">MSECQAAGSNQRPHAGQSKSDKSSPSEEPATTQRQLGPAPTLEVEHSSATLPIDLSAVVNRRALKRAGPTDAPDPKKQATSCTGGNNSSRNPQSQHQPQQQQDQSLIIPDQPQENEYHEVQDTPSPSTEDADSSDKHQDSLKTKRTRAQYSSYQKHWRDWCDRKHYKDHLIDTGRFLIYLKELTAKDVFHHPSDPYESVLPARVFRTKENPDGQPASPETMAFYIKAVSDLYTTQQGTSLNYPPLMNKLTRAIVADYKRRNFGEIKDGNVPQPSTDNAFDVNNLKKIMKLEYTRDYRHQNGNKRTNGRVGGRGRLAFALDHYMRIRGSAIAKAELSTIYPHAYLCNKGRIAAVCFSRWMDKDGNETATATAFQGDDWKTFPLLHGRRDSESLTESGLWRVMSEGLDKVEANRKKVSFAERKSGAQHIRLVGGATAEIFQGDELNRERAVTHYMGNIPPDVPYTMAGFPGANENLWLARNQLTPGVELQRMIFPFIEDLFPGVEDWSKWVDNIMLDRDNDYNRPQGSRHNYPDSMIQAMRFFLILAHLRKVIIQDMAVLVSLRDDPACYYDEHYLYRRPKVFQSVQFKKFHQSLENLIANKIATLAESGQEAQTLPNQLTVASSAIPLPALSEDECLIRERDEDLITDIQSQIEESNRLLGQISEGIRTHEGRSGSTLRKVVLQGLAAAVSSVRTWAIEDLQRHQADRPQPHPSQSHSIADLHRDLAGCHLNETIEPTQTGHGSEGSQKRPITIPEVNPPVMEPSQEFVPPENQEHQLPRSKEHSPATVIQEVSFVSTITEQTPAVAVAVADQPAPKPKNGGKMTIEEYQLKQLEKEQQVGKRGQLQEEIILTMGYH</sequence>
<protein>
    <recommendedName>
        <fullName evidence="2">Ndc10 domain-containing protein</fullName>
    </recommendedName>
</protein>
<reference evidence="3" key="2">
    <citation type="journal article" date="2022" name="Microbiol. Resour. Announc.">
        <title>Whole-Genome Sequence of Entomortierella parvispora E1425, a Mucoromycotan Fungus Associated with Burkholderiaceae-Related Endosymbiotic Bacteria.</title>
        <authorList>
            <person name="Herlambang A."/>
            <person name="Guo Y."/>
            <person name="Takashima Y."/>
            <person name="Narisawa K."/>
            <person name="Ohta H."/>
            <person name="Nishizawa T."/>
        </authorList>
    </citation>
    <scope>NUCLEOTIDE SEQUENCE</scope>
    <source>
        <strain evidence="3">E1425</strain>
    </source>
</reference>
<proteinExistence type="predicted"/>
<feature type="region of interest" description="Disordered" evidence="1">
    <location>
        <begin position="734"/>
        <end position="785"/>
    </location>
</feature>
<dbReference type="AlphaFoldDB" id="A0A9P3HEJ3"/>
<dbReference type="Gene3D" id="1.10.443.20">
    <property type="entry name" value="Centromere DNA-binding protein complex CBF3 subunit, domain 2"/>
    <property type="match status" value="1"/>
</dbReference>
<reference evidence="3" key="1">
    <citation type="submission" date="2021-11" db="EMBL/GenBank/DDBJ databases">
        <authorList>
            <person name="Herlambang A."/>
            <person name="Guo Y."/>
            <person name="Takashima Y."/>
            <person name="Nishizawa T."/>
        </authorList>
    </citation>
    <scope>NUCLEOTIDE SEQUENCE</scope>
    <source>
        <strain evidence="3">E1425</strain>
    </source>
</reference>
<feature type="compositionally biased region" description="Polar residues" evidence="1">
    <location>
        <begin position="734"/>
        <end position="745"/>
    </location>
</feature>
<comment type="caution">
    <text evidence="3">The sequence shown here is derived from an EMBL/GenBank/DDBJ whole genome shotgun (WGS) entry which is preliminary data.</text>
</comment>
<feature type="compositionally biased region" description="Basic and acidic residues" evidence="1">
    <location>
        <begin position="133"/>
        <end position="142"/>
    </location>
</feature>
<evidence type="ECO:0000259" key="2">
    <source>
        <dbReference type="Pfam" id="PF16787"/>
    </source>
</evidence>
<gene>
    <name evidence="3" type="ORF">EMPS_07431</name>
</gene>
<name>A0A9P3HEJ3_9FUNG</name>
<dbReference type="GO" id="GO:0003677">
    <property type="term" value="F:DNA binding"/>
    <property type="evidence" value="ECO:0007669"/>
    <property type="project" value="InterPro"/>
</dbReference>
<dbReference type="InterPro" id="IPR038279">
    <property type="entry name" value="Ndc10_dom2_sf"/>
</dbReference>
<evidence type="ECO:0000256" key="1">
    <source>
        <dbReference type="SAM" id="MobiDB-lite"/>
    </source>
</evidence>
<feature type="compositionally biased region" description="Basic and acidic residues" evidence="1">
    <location>
        <begin position="772"/>
        <end position="784"/>
    </location>
</feature>